<dbReference type="Proteomes" id="UP000310687">
    <property type="component" value="Unassembled WGS sequence"/>
</dbReference>
<evidence type="ECO:0000313" key="1">
    <source>
        <dbReference type="EMBL" id="THW40211.1"/>
    </source>
</evidence>
<accession>A0A4S8XN32</accession>
<dbReference type="AlphaFoldDB" id="A0A4S8XN32"/>
<gene>
    <name evidence="1" type="ORF">D6D22_05939</name>
</gene>
<protein>
    <submittedName>
        <fullName evidence="1">Uncharacterized protein</fullName>
    </submittedName>
</protein>
<dbReference type="EMBL" id="QZAL01000083">
    <property type="protein sequence ID" value="THW40211.1"/>
    <property type="molecule type" value="Genomic_DNA"/>
</dbReference>
<evidence type="ECO:0000313" key="2">
    <source>
        <dbReference type="Proteomes" id="UP000310687"/>
    </source>
</evidence>
<proteinExistence type="predicted"/>
<comment type="caution">
    <text evidence="1">The sequence shown here is derived from an EMBL/GenBank/DDBJ whole genome shotgun (WGS) entry which is preliminary data.</text>
</comment>
<name>A0A4S8XN32_AURPU</name>
<organism evidence="1 2">
    <name type="scientific">Aureobasidium pullulans</name>
    <name type="common">Black yeast</name>
    <name type="synonym">Pullularia pullulans</name>
    <dbReference type="NCBI Taxonomy" id="5580"/>
    <lineage>
        <taxon>Eukaryota</taxon>
        <taxon>Fungi</taxon>
        <taxon>Dikarya</taxon>
        <taxon>Ascomycota</taxon>
        <taxon>Pezizomycotina</taxon>
        <taxon>Dothideomycetes</taxon>
        <taxon>Dothideomycetidae</taxon>
        <taxon>Dothideales</taxon>
        <taxon>Saccotheciaceae</taxon>
        <taxon>Aureobasidium</taxon>
    </lineage>
</organism>
<reference evidence="1 2" key="1">
    <citation type="submission" date="2018-10" db="EMBL/GenBank/DDBJ databases">
        <title>Fifty Aureobasidium pullulans genomes reveal a recombining polyextremotolerant generalist.</title>
        <authorList>
            <person name="Gostincar C."/>
            <person name="Turk M."/>
            <person name="Zajc J."/>
            <person name="Gunde-Cimerman N."/>
        </authorList>
    </citation>
    <scope>NUCLEOTIDE SEQUENCE [LARGE SCALE GENOMIC DNA]</scope>
    <source>
        <strain evidence="1 2">EXF-11013</strain>
    </source>
</reference>
<sequence length="242" mass="26856">MAWFRLSRRKRKPKTTSPQIPTYDIIGLRAQILANLRVCQPRLRGFTIGTAFNRTAQVWHGIISWDVDGSEVCKTPEFATMGLALEFLVKITGIMVMRKVEEGEARAEARALAVIVGGSSAGSHTPQGAHPNIVILLRMEDKAFPKTTCSGPARFPSNSSLPERLSLKPSSLNQSSSTTTTLFLPNELLDQLVQDPALNYMDILAIRSICRTLLPVRNKRIHPPPLHILRGTEIIIVLESQR</sequence>